<dbReference type="Proteomes" id="UP000435243">
    <property type="component" value="Unassembled WGS sequence"/>
</dbReference>
<sequence>MAITHRDRQGHQRFALQRPGVLRPDGSETMKLLRCAVYTRKSTEDGLKQEFNSLDAQREACEAYILSQRHEGWSLVPNRYDDGGFSGGSMLRPGLKALLADIEAGLVDVIVVYKVDRLTRSLADFAKIVEQLDSRQASFVSVTQAFNTTTSMGRLTLNVLLSFAQFEREVTGERIRDKIAASKKKGIWMGGPVPLGYEVIDRKLVPVPEEAERVRRIMRRYLEVRSVPALIGVLHREGIVTKIQQRTSGPHRGGVPFGRGSLFHLLKNPIYRGKIVHKGHIHEGEQEAIVDEHLWDAVQAQLSEKAPPRKRPTNDPQKAMLRGLLTDPHGRPMVPTYATKRSRRYAYYETRKDLARPADPPATRFVQGQLERHLIVHLTELLEDEHALRRLSGIEEAGHLRTIFETGRLLACRLAFQSSREAILQDLITALQVRAERIEIELNSDALGAETGGKLAWSIPLPNRKPFREAKLRIDAEHRGSMPNDKLVQLIADALEARQLVINNPKLSINQVANQEGRCRKQLAKLVSVSWLSPRIVESIAAGTQPKAINRTVLLETALPADWADQEALLGFQA</sequence>
<name>A0A844ZJA3_9SPHN</name>
<comment type="caution">
    <text evidence="3">The sequence shown here is derived from an EMBL/GenBank/DDBJ whole genome shotgun (WGS) entry which is preliminary data.</text>
</comment>
<feature type="domain" description="Resolvase/invertase-type recombinase catalytic" evidence="1">
    <location>
        <begin position="34"/>
        <end position="186"/>
    </location>
</feature>
<reference evidence="3 4" key="1">
    <citation type="submission" date="2019-12" db="EMBL/GenBank/DDBJ databases">
        <title>Genomic-based taxomic classification of the family Erythrobacteraceae.</title>
        <authorList>
            <person name="Xu L."/>
        </authorList>
    </citation>
    <scope>NUCLEOTIDE SEQUENCE [LARGE SCALE GENOMIC DNA]</scope>
    <source>
        <strain evidence="3 4">JCM 16339</strain>
    </source>
</reference>
<dbReference type="Pfam" id="PF00239">
    <property type="entry name" value="Resolvase"/>
    <property type="match status" value="1"/>
</dbReference>
<dbReference type="PROSITE" id="PS51737">
    <property type="entry name" value="RECOMBINASE_DNA_BIND"/>
    <property type="match status" value="1"/>
</dbReference>
<accession>A0A844ZJA3</accession>
<evidence type="ECO:0000259" key="2">
    <source>
        <dbReference type="PROSITE" id="PS51737"/>
    </source>
</evidence>
<evidence type="ECO:0000313" key="3">
    <source>
        <dbReference type="EMBL" id="MXO87226.1"/>
    </source>
</evidence>
<dbReference type="EMBL" id="WTYY01000001">
    <property type="protein sequence ID" value="MXO87226.1"/>
    <property type="molecule type" value="Genomic_DNA"/>
</dbReference>
<dbReference type="SMART" id="SM00857">
    <property type="entry name" value="Resolvase"/>
    <property type="match status" value="1"/>
</dbReference>
<protein>
    <recommendedName>
        <fullName evidence="5">Recombinase family protein</fullName>
    </recommendedName>
</protein>
<dbReference type="PANTHER" id="PTHR30461">
    <property type="entry name" value="DNA-INVERTASE FROM LAMBDOID PROPHAGE"/>
    <property type="match status" value="1"/>
</dbReference>
<feature type="domain" description="Recombinase" evidence="2">
    <location>
        <begin position="194"/>
        <end position="308"/>
    </location>
</feature>
<dbReference type="InterPro" id="IPR006119">
    <property type="entry name" value="Resolv_N"/>
</dbReference>
<dbReference type="SUPFAM" id="SSF53041">
    <property type="entry name" value="Resolvase-like"/>
    <property type="match status" value="1"/>
</dbReference>
<proteinExistence type="predicted"/>
<dbReference type="Gene3D" id="3.90.1750.20">
    <property type="entry name" value="Putative Large Serine Recombinase, Chain B, Domain 2"/>
    <property type="match status" value="1"/>
</dbReference>
<dbReference type="Pfam" id="PF07508">
    <property type="entry name" value="Recombinase"/>
    <property type="match status" value="1"/>
</dbReference>
<dbReference type="InterPro" id="IPR050639">
    <property type="entry name" value="SSR_resolvase"/>
</dbReference>
<dbReference type="GO" id="GO:0000150">
    <property type="term" value="F:DNA strand exchange activity"/>
    <property type="evidence" value="ECO:0007669"/>
    <property type="project" value="InterPro"/>
</dbReference>
<dbReference type="AlphaFoldDB" id="A0A844ZJA3"/>
<dbReference type="PROSITE" id="PS51736">
    <property type="entry name" value="RECOMBINASES_3"/>
    <property type="match status" value="1"/>
</dbReference>
<dbReference type="InterPro" id="IPR038109">
    <property type="entry name" value="DNA_bind_recomb_sf"/>
</dbReference>
<dbReference type="GO" id="GO:0003677">
    <property type="term" value="F:DNA binding"/>
    <property type="evidence" value="ECO:0007669"/>
    <property type="project" value="InterPro"/>
</dbReference>
<dbReference type="InterPro" id="IPR011109">
    <property type="entry name" value="DNA_bind_recombinase_dom"/>
</dbReference>
<keyword evidence="4" id="KW-1185">Reference proteome</keyword>
<evidence type="ECO:0000313" key="4">
    <source>
        <dbReference type="Proteomes" id="UP000435243"/>
    </source>
</evidence>
<gene>
    <name evidence="3" type="ORF">GRI32_00550</name>
</gene>
<evidence type="ECO:0008006" key="5">
    <source>
        <dbReference type="Google" id="ProtNLM"/>
    </source>
</evidence>
<organism evidence="3 4">
    <name type="scientific">Alteraurantiacibacter aestuarii</name>
    <dbReference type="NCBI Taxonomy" id="650004"/>
    <lineage>
        <taxon>Bacteria</taxon>
        <taxon>Pseudomonadati</taxon>
        <taxon>Pseudomonadota</taxon>
        <taxon>Alphaproteobacteria</taxon>
        <taxon>Sphingomonadales</taxon>
        <taxon>Erythrobacteraceae</taxon>
        <taxon>Alteraurantiacibacter</taxon>
    </lineage>
</organism>
<dbReference type="PANTHER" id="PTHR30461:SF23">
    <property type="entry name" value="DNA RECOMBINASE-RELATED"/>
    <property type="match status" value="1"/>
</dbReference>
<dbReference type="InterPro" id="IPR036162">
    <property type="entry name" value="Resolvase-like_N_sf"/>
</dbReference>
<dbReference type="Gene3D" id="3.40.50.1390">
    <property type="entry name" value="Resolvase, N-terminal catalytic domain"/>
    <property type="match status" value="1"/>
</dbReference>
<dbReference type="CDD" id="cd03768">
    <property type="entry name" value="SR_ResInv"/>
    <property type="match status" value="1"/>
</dbReference>
<evidence type="ECO:0000259" key="1">
    <source>
        <dbReference type="PROSITE" id="PS51736"/>
    </source>
</evidence>